<feature type="region of interest" description="Disordered" evidence="1">
    <location>
        <begin position="37"/>
        <end position="77"/>
    </location>
</feature>
<dbReference type="EMBL" id="BKCP01006294">
    <property type="protein sequence ID" value="GER42165.1"/>
    <property type="molecule type" value="Genomic_DNA"/>
</dbReference>
<dbReference type="Proteomes" id="UP000325081">
    <property type="component" value="Unassembled WGS sequence"/>
</dbReference>
<dbReference type="GO" id="GO:0004386">
    <property type="term" value="F:helicase activity"/>
    <property type="evidence" value="ECO:0007669"/>
    <property type="project" value="UniProtKB-KW"/>
</dbReference>
<accession>A0A5A7QA69</accession>
<evidence type="ECO:0000256" key="1">
    <source>
        <dbReference type="SAM" id="MobiDB-lite"/>
    </source>
</evidence>
<keyword evidence="2" id="KW-0378">Hydrolase</keyword>
<keyword evidence="2" id="KW-0347">Helicase</keyword>
<comment type="caution">
    <text evidence="2">The sequence shown here is derived from an EMBL/GenBank/DDBJ whole genome shotgun (WGS) entry which is preliminary data.</text>
</comment>
<keyword evidence="2" id="KW-0547">Nucleotide-binding</keyword>
<gene>
    <name evidence="2" type="ORF">STAS_18936</name>
</gene>
<feature type="compositionally biased region" description="Basic and acidic residues" evidence="1">
    <location>
        <begin position="48"/>
        <end position="77"/>
    </location>
</feature>
<evidence type="ECO:0000313" key="2">
    <source>
        <dbReference type="EMBL" id="GER42165.1"/>
    </source>
</evidence>
<proteinExistence type="predicted"/>
<name>A0A5A7QA69_STRAF</name>
<dbReference type="AlphaFoldDB" id="A0A5A7QA69"/>
<evidence type="ECO:0000313" key="3">
    <source>
        <dbReference type="Proteomes" id="UP000325081"/>
    </source>
</evidence>
<organism evidence="2 3">
    <name type="scientific">Striga asiatica</name>
    <name type="common">Asiatic witchweed</name>
    <name type="synonym">Buchnera asiatica</name>
    <dbReference type="NCBI Taxonomy" id="4170"/>
    <lineage>
        <taxon>Eukaryota</taxon>
        <taxon>Viridiplantae</taxon>
        <taxon>Streptophyta</taxon>
        <taxon>Embryophyta</taxon>
        <taxon>Tracheophyta</taxon>
        <taxon>Spermatophyta</taxon>
        <taxon>Magnoliopsida</taxon>
        <taxon>eudicotyledons</taxon>
        <taxon>Gunneridae</taxon>
        <taxon>Pentapetalae</taxon>
        <taxon>asterids</taxon>
        <taxon>lamiids</taxon>
        <taxon>Lamiales</taxon>
        <taxon>Orobanchaceae</taxon>
        <taxon>Buchnereae</taxon>
        <taxon>Striga</taxon>
    </lineage>
</organism>
<reference evidence="3" key="1">
    <citation type="journal article" date="2019" name="Curr. Biol.">
        <title>Genome Sequence of Striga asiatica Provides Insight into the Evolution of Plant Parasitism.</title>
        <authorList>
            <person name="Yoshida S."/>
            <person name="Kim S."/>
            <person name="Wafula E.K."/>
            <person name="Tanskanen J."/>
            <person name="Kim Y.M."/>
            <person name="Honaas L."/>
            <person name="Yang Z."/>
            <person name="Spallek T."/>
            <person name="Conn C.E."/>
            <person name="Ichihashi Y."/>
            <person name="Cheong K."/>
            <person name="Cui S."/>
            <person name="Der J.P."/>
            <person name="Gundlach H."/>
            <person name="Jiao Y."/>
            <person name="Hori C."/>
            <person name="Ishida J.K."/>
            <person name="Kasahara H."/>
            <person name="Kiba T."/>
            <person name="Kim M.S."/>
            <person name="Koo N."/>
            <person name="Laohavisit A."/>
            <person name="Lee Y.H."/>
            <person name="Lumba S."/>
            <person name="McCourt P."/>
            <person name="Mortimer J.C."/>
            <person name="Mutuku J.M."/>
            <person name="Nomura T."/>
            <person name="Sasaki-Sekimoto Y."/>
            <person name="Seto Y."/>
            <person name="Wang Y."/>
            <person name="Wakatake T."/>
            <person name="Sakakibara H."/>
            <person name="Demura T."/>
            <person name="Yamaguchi S."/>
            <person name="Yoneyama K."/>
            <person name="Manabe R.I."/>
            <person name="Nelson D.C."/>
            <person name="Schulman A.H."/>
            <person name="Timko M.P."/>
            <person name="dePamphilis C.W."/>
            <person name="Choi D."/>
            <person name="Shirasu K."/>
        </authorList>
    </citation>
    <scope>NUCLEOTIDE SEQUENCE [LARGE SCALE GENOMIC DNA]</scope>
    <source>
        <strain evidence="3">cv. UVA1</strain>
    </source>
</reference>
<keyword evidence="3" id="KW-1185">Reference proteome</keyword>
<keyword evidence="2" id="KW-0067">ATP-binding</keyword>
<feature type="compositionally biased region" description="Polar residues" evidence="1">
    <location>
        <begin position="38"/>
        <end position="47"/>
    </location>
</feature>
<protein>
    <submittedName>
        <fullName evidence="2">DEAD-box ATP-dependent RNA helicase CshA</fullName>
    </submittedName>
</protein>
<sequence>MNAKNHISLYRSIITPTKLRLTKKLLAILTRTAEGTMGQLTKSPNVDRQNEKRRELGREEGGRRRRGAERGVEERNAEALAVDMSDREIEPRQAICRCCCLSCSCGNWKKCEVRVYEFITSDKGFRGIIRCDART</sequence>